<dbReference type="STRING" id="59374.FSU_0617"/>
<dbReference type="KEGG" id="fsc:FSU_0617"/>
<name>D9S790_FIBSS</name>
<evidence type="ECO:0000313" key="2">
    <source>
        <dbReference type="Proteomes" id="UP000000517"/>
    </source>
</evidence>
<protein>
    <submittedName>
        <fullName evidence="1">Uncharacterized protein</fullName>
    </submittedName>
</protein>
<dbReference type="HOGENOM" id="CLU_3396623_0_0_0"/>
<gene>
    <name evidence="1" type="ordered locus">FSU_0617</name>
</gene>
<accession>D9S790</accession>
<organism evidence="1 2">
    <name type="scientific">Fibrobacter succinogenes (strain ATCC 19169 / S85)</name>
    <dbReference type="NCBI Taxonomy" id="59374"/>
    <lineage>
        <taxon>Bacteria</taxon>
        <taxon>Pseudomonadati</taxon>
        <taxon>Fibrobacterota</taxon>
        <taxon>Fibrobacteria</taxon>
        <taxon>Fibrobacterales</taxon>
        <taxon>Fibrobacteraceae</taxon>
        <taxon>Fibrobacter</taxon>
    </lineage>
</organism>
<reference evidence="2" key="1">
    <citation type="submission" date="2010-08" db="EMBL/GenBank/DDBJ databases">
        <title>Complete sequence of Fibrobacter succinogenes subsp. succinogenes S85.</title>
        <authorList>
            <person name="Durkin A.S."/>
            <person name="Nelson K.E."/>
            <person name="Morrison M."/>
            <person name="Forsberg C.W."/>
            <person name="Wilson D.B."/>
            <person name="Russell J.B."/>
            <person name="Cann I.K.O."/>
            <person name="Mackie R.I."/>
            <person name="White B.A."/>
        </authorList>
    </citation>
    <scope>NUCLEOTIDE SEQUENCE [LARGE SCALE GENOMIC DNA]</scope>
    <source>
        <strain evidence="2">ATCC 19169 / S85</strain>
    </source>
</reference>
<dbReference type="EMBL" id="CP002158">
    <property type="protein sequence ID" value="ADL24873.1"/>
    <property type="molecule type" value="Genomic_DNA"/>
</dbReference>
<evidence type="ECO:0000313" key="1">
    <source>
        <dbReference type="EMBL" id="ADL24873.1"/>
    </source>
</evidence>
<proteinExistence type="predicted"/>
<sequence length="31" mass="3720">MEPCFAISNALLHIENYFVEFFIKTFKILKI</sequence>
<dbReference type="AlphaFoldDB" id="D9S790"/>
<dbReference type="Proteomes" id="UP000000517">
    <property type="component" value="Chromosome"/>
</dbReference>